<evidence type="ECO:0000256" key="7">
    <source>
        <dbReference type="ARBA" id="ARBA00044507"/>
    </source>
</evidence>
<dbReference type="Pfam" id="PF03841">
    <property type="entry name" value="SelA"/>
    <property type="match status" value="1"/>
</dbReference>
<protein>
    <submittedName>
        <fullName evidence="9">L-seryl-tRNA(Sec) selenium transferase</fullName>
        <ecNumber evidence="9">2.9.1.1</ecNumber>
    </submittedName>
</protein>
<dbReference type="Gene3D" id="3.90.1150.180">
    <property type="match status" value="1"/>
</dbReference>
<feature type="domain" description="L-seryl-tRNA selenium transferase N-terminal" evidence="8">
    <location>
        <begin position="11"/>
        <end position="50"/>
    </location>
</feature>
<dbReference type="PANTHER" id="PTHR32328:SF0">
    <property type="entry name" value="L-SERYL-TRNA(SEC) SELENIUM TRANSFERASE"/>
    <property type="match status" value="1"/>
</dbReference>
<dbReference type="InterPro" id="IPR025862">
    <property type="entry name" value="SelA_trans_N_dom"/>
</dbReference>
<dbReference type="InterPro" id="IPR015424">
    <property type="entry name" value="PyrdxlP-dep_Trfase"/>
</dbReference>
<dbReference type="EMBL" id="WJHE01000668">
    <property type="protein sequence ID" value="MST33636.1"/>
    <property type="molecule type" value="Genomic_DNA"/>
</dbReference>
<dbReference type="InterPro" id="IPR018319">
    <property type="entry name" value="SelA-like"/>
</dbReference>
<dbReference type="PANTHER" id="PTHR32328">
    <property type="entry name" value="L-SERYL-TRNA(SEC) SELENIUM TRANSFERASE"/>
    <property type="match status" value="1"/>
</dbReference>
<accession>A0ABW9QVT2</accession>
<evidence type="ECO:0000256" key="3">
    <source>
        <dbReference type="ARBA" id="ARBA00022679"/>
    </source>
</evidence>
<evidence type="ECO:0000259" key="8">
    <source>
        <dbReference type="Pfam" id="PF12390"/>
    </source>
</evidence>
<gene>
    <name evidence="9" type="primary">selA</name>
    <name evidence="9" type="ORF">GHK86_13025</name>
</gene>
<evidence type="ECO:0000313" key="10">
    <source>
        <dbReference type="Proteomes" id="UP000437736"/>
    </source>
</evidence>
<evidence type="ECO:0000256" key="2">
    <source>
        <dbReference type="ARBA" id="ARBA00022490"/>
    </source>
</evidence>
<dbReference type="Gene3D" id="3.40.640.10">
    <property type="entry name" value="Type I PLP-dependent aspartate aminotransferase-like (Major domain)"/>
    <property type="match status" value="1"/>
</dbReference>
<keyword evidence="5" id="KW-0648">Protein biosynthesis</keyword>
<keyword evidence="10" id="KW-1185">Reference proteome</keyword>
<dbReference type="EC" id="2.9.1.1" evidence="9"/>
<evidence type="ECO:0000256" key="6">
    <source>
        <dbReference type="ARBA" id="ARBA00023266"/>
    </source>
</evidence>
<dbReference type="Proteomes" id="UP000437736">
    <property type="component" value="Unassembled WGS sequence"/>
</dbReference>
<comment type="caution">
    <text evidence="9">The sequence shown here is derived from an EMBL/GenBank/DDBJ whole genome shotgun (WGS) entry which is preliminary data.</text>
</comment>
<dbReference type="SUPFAM" id="SSF53383">
    <property type="entry name" value="PLP-dependent transferases"/>
    <property type="match status" value="1"/>
</dbReference>
<dbReference type="NCBIfam" id="TIGR00474">
    <property type="entry name" value="selA"/>
    <property type="match status" value="1"/>
</dbReference>
<evidence type="ECO:0000256" key="4">
    <source>
        <dbReference type="ARBA" id="ARBA00022898"/>
    </source>
</evidence>
<keyword evidence="4" id="KW-0663">Pyridoxal phosphate</keyword>
<keyword evidence="2" id="KW-0963">Cytoplasm</keyword>
<dbReference type="InterPro" id="IPR015421">
    <property type="entry name" value="PyrdxlP-dep_Trfase_major"/>
</dbReference>
<organism evidence="9 10">
    <name type="scientific">Acidiferrimicrobium australe</name>
    <dbReference type="NCBI Taxonomy" id="2664430"/>
    <lineage>
        <taxon>Bacteria</taxon>
        <taxon>Bacillati</taxon>
        <taxon>Actinomycetota</taxon>
        <taxon>Acidimicrobiia</taxon>
        <taxon>Acidimicrobiales</taxon>
        <taxon>Acidimicrobiaceae</taxon>
        <taxon>Acidiferrimicrobium</taxon>
    </lineage>
</organism>
<feature type="non-terminal residue" evidence="9">
    <location>
        <position position="385"/>
    </location>
</feature>
<dbReference type="GO" id="GO:0004125">
    <property type="term" value="F:L-seryl-tRNA(Sec) selenium transferase activity"/>
    <property type="evidence" value="ECO:0007669"/>
    <property type="project" value="UniProtKB-EC"/>
</dbReference>
<evidence type="ECO:0000313" key="9">
    <source>
        <dbReference type="EMBL" id="MST33636.1"/>
    </source>
</evidence>
<dbReference type="Pfam" id="PF12390">
    <property type="entry name" value="Se-cys_synth_N"/>
    <property type="match status" value="1"/>
</dbReference>
<reference evidence="9 10" key="1">
    <citation type="submission" date="2019-11" db="EMBL/GenBank/DDBJ databases">
        <title>Acidiferrimicrobium australis gen. nov., sp. nov., an acidophilic and obligately heterotrophic, member of the Actinobacteria that catalyses dissimilatory oxido- reduction of iron isolated from metal-rich acidic water in Chile.</title>
        <authorList>
            <person name="Gonzalez D."/>
            <person name="Huber K."/>
            <person name="Hedrich S."/>
            <person name="Rojas-Villalobos C."/>
            <person name="Quatrini R."/>
            <person name="Dinamarca M.A."/>
            <person name="Schwarz A."/>
            <person name="Canales C."/>
            <person name="Nancucheo I."/>
        </authorList>
    </citation>
    <scope>NUCLEOTIDE SEQUENCE [LARGE SCALE GENOMIC DNA]</scope>
    <source>
        <strain evidence="9 10">USS-CCA1</strain>
    </source>
</reference>
<proteinExistence type="inferred from homology"/>
<comment type="cofactor">
    <cofactor evidence="1">
        <name>pyridoxal 5'-phosphate</name>
        <dbReference type="ChEBI" id="CHEBI:597326"/>
    </cofactor>
</comment>
<name>A0ABW9QVT2_9ACTN</name>
<comment type="similarity">
    <text evidence="7">Belongs to the SelA family.</text>
</comment>
<evidence type="ECO:0000256" key="5">
    <source>
        <dbReference type="ARBA" id="ARBA00022917"/>
    </source>
</evidence>
<dbReference type="InterPro" id="IPR004534">
    <property type="entry name" value="SelA_trans"/>
</dbReference>
<dbReference type="HAMAP" id="MF_00423">
    <property type="entry name" value="SelA"/>
    <property type="match status" value="1"/>
</dbReference>
<keyword evidence="3 9" id="KW-0808">Transferase</keyword>
<evidence type="ECO:0000256" key="1">
    <source>
        <dbReference type="ARBA" id="ARBA00001933"/>
    </source>
</evidence>
<keyword evidence="6" id="KW-0711">Selenium</keyword>
<sequence>MTATVPSHDPRRSVPSTTVLLGEPAIAGALGRWARPVVLDAIRGAQEAVRSGASDAAGIIDEVLARLPLRPTSLRPVLNATGVVVHTNLGRAPLSPTAREAVALAAGYTDVEFDVAAGTRRRRGAGALDLLAAALPDAGAVHVVNNGAAALLLAVTGLAAGREVVWSRGELVEIGDGFRLPDLAVATGARLREVGTTNRTFLEDYRAAVGAGTGCILKVHPSNFRVEGFTSSVSVAELARLGPPVVVDVGSGLLAPDPLLPDEPDIAGALRAGAAVVTASGDKLLGGPQLGILAGRVEVVDALRRHPLARALRVGKLTLAALEGTLLGAATPVADALRADPAILADRCRRLADRVGGQVVPSDGAVGGGGGPGVALAGWAVAVPA</sequence>